<accession>A0ABT2EWB8</accession>
<keyword evidence="1" id="KW-0812">Transmembrane</keyword>
<feature type="transmembrane region" description="Helical" evidence="1">
    <location>
        <begin position="50"/>
        <end position="69"/>
    </location>
</feature>
<dbReference type="SUPFAM" id="SSF50249">
    <property type="entry name" value="Nucleic acid-binding proteins"/>
    <property type="match status" value="1"/>
</dbReference>
<organism evidence="2 3">
    <name type="scientific">Candidatus Fervidibacter sacchari</name>
    <dbReference type="NCBI Taxonomy" id="1448929"/>
    <lineage>
        <taxon>Bacteria</taxon>
        <taxon>Candidatus Fervidibacterota</taxon>
        <taxon>Candidatus Fervidibacter</taxon>
    </lineage>
</organism>
<comment type="caution">
    <text evidence="2">The sequence shown here is derived from an EMBL/GenBank/DDBJ whole genome shotgun (WGS) entry which is preliminary data.</text>
</comment>
<evidence type="ECO:0000313" key="2">
    <source>
        <dbReference type="EMBL" id="MCS3921205.1"/>
    </source>
</evidence>
<dbReference type="RefSeq" id="WP_259102148.1">
    <property type="nucleotide sequence ID" value="NZ_CP130454.1"/>
</dbReference>
<protein>
    <submittedName>
        <fullName evidence="2">RecJ-like exonuclease</fullName>
    </submittedName>
</protein>
<evidence type="ECO:0000256" key="1">
    <source>
        <dbReference type="SAM" id="Phobius"/>
    </source>
</evidence>
<evidence type="ECO:0000313" key="3">
    <source>
        <dbReference type="Proteomes" id="UP001204798"/>
    </source>
</evidence>
<dbReference type="Proteomes" id="UP001204798">
    <property type="component" value="Unassembled WGS sequence"/>
</dbReference>
<dbReference type="EMBL" id="JANUCP010000010">
    <property type="protein sequence ID" value="MCS3921205.1"/>
    <property type="molecule type" value="Genomic_DNA"/>
</dbReference>
<reference evidence="2 3" key="1">
    <citation type="submission" date="2022-08" db="EMBL/GenBank/DDBJ databases">
        <title>Bacterial and archaeal communities from various locations to study Microbial Dark Matter (Phase II).</title>
        <authorList>
            <person name="Stepanauskas R."/>
        </authorList>
    </citation>
    <scope>NUCLEOTIDE SEQUENCE [LARGE SCALE GENOMIC DNA]</scope>
    <source>
        <strain evidence="2 3">PD1</strain>
    </source>
</reference>
<dbReference type="InterPro" id="IPR012340">
    <property type="entry name" value="NA-bd_OB-fold"/>
</dbReference>
<proteinExistence type="predicted"/>
<gene>
    <name evidence="2" type="ORF">M2350_003651</name>
</gene>
<sequence>MKWQRVALAVFVVAFLALAGRSCIQRTKVFTTEPSTVIRNPDRFSNKTVILSGQVISALSIGGVGFYLLQDEKGSAITVATQRETPDVGAILRVKGRVRKALQIGAASVIGVEEWERKQIGFDEVKKPMKVLSIGQIRDEAIKYNGQPVLVQGKVIEGADILGAGYFIITDGKEVLTIITSSGSPRIGSLVQVFGVYNRLAFMKGQTIDCLIEIERKAKDWEERAPSQQM</sequence>
<name>A0ABT2EWB8_9BACT</name>
<keyword evidence="1" id="KW-0472">Membrane</keyword>
<keyword evidence="1" id="KW-1133">Transmembrane helix</keyword>
<keyword evidence="3" id="KW-1185">Reference proteome</keyword>